<sequence>MKIAALLNPPPPPPPSPAEWRPRGTVVPNHHSALRAPQPTYAPTPPKRVAKQPKDAPIFRKGATKGAVLFPPYEAAPGSELAARHAEFSVYPRGEIADYCHHIPYSSDKKTFLTKTGRDAFEVFQYTFKIPGEDKEYTVMWDYNVGLVRITPFFKCCKYSKAPKVLNLNPGLREISHSITGGALAAQGYWMPYACALAVARTFCHPIRHALTPVFGPSFAETCIPPSDPRFASFKIDPAIIRHCTAETARWLARADARPGPGPLGPDPRMLDPEPLALGLPSPASPPPTWRFKPLQPAPRRARGPEEAESGYGTDTDWSSGGAGSPGVSPRTVPAGPPWSEPRGDVHGSRTPRFAPPTWAAVNLAPLGQSGPLGHGPPFGRTLESVATGRLLPPAPAPRRERDRGDEMQERGLGLVESDGGTVLGRRGNGRGS</sequence>
<feature type="region of interest" description="Disordered" evidence="1">
    <location>
        <begin position="256"/>
        <end position="433"/>
    </location>
</feature>
<dbReference type="EMBL" id="ML996689">
    <property type="protein sequence ID" value="KAF2403772.1"/>
    <property type="molecule type" value="Genomic_DNA"/>
</dbReference>
<feature type="compositionally biased region" description="Low complexity" evidence="1">
    <location>
        <begin position="273"/>
        <end position="282"/>
    </location>
</feature>
<feature type="domain" description="HTH APSES-type" evidence="2">
    <location>
        <begin position="110"/>
        <end position="226"/>
    </location>
</feature>
<dbReference type="GO" id="GO:0003677">
    <property type="term" value="F:DNA binding"/>
    <property type="evidence" value="ECO:0007669"/>
    <property type="project" value="InterPro"/>
</dbReference>
<dbReference type="GO" id="GO:0000981">
    <property type="term" value="F:DNA-binding transcription factor activity, RNA polymerase II-specific"/>
    <property type="evidence" value="ECO:0007669"/>
    <property type="project" value="UniProtKB-ARBA"/>
</dbReference>
<dbReference type="Gene3D" id="3.10.260.10">
    <property type="entry name" value="Transcription regulator HTH, APSES-type DNA-binding domain"/>
    <property type="match status" value="1"/>
</dbReference>
<keyword evidence="4" id="KW-1185">Reference proteome</keyword>
<dbReference type="PANTHER" id="PTHR43828">
    <property type="entry name" value="ASPARAGINASE"/>
    <property type="match status" value="1"/>
</dbReference>
<protein>
    <recommendedName>
        <fullName evidence="2">HTH APSES-type domain-containing protein</fullName>
    </recommendedName>
</protein>
<feature type="compositionally biased region" description="Pro residues" evidence="1">
    <location>
        <begin position="8"/>
        <end position="17"/>
    </location>
</feature>
<accession>A0A6G1I683</accession>
<feature type="region of interest" description="Disordered" evidence="1">
    <location>
        <begin position="1"/>
        <end position="54"/>
    </location>
</feature>
<dbReference type="AlphaFoldDB" id="A0A6G1I683"/>
<dbReference type="PANTHER" id="PTHR43828:SF5">
    <property type="entry name" value="TRANSCRIPTIONAL REPRESSOR XBP1"/>
    <property type="match status" value="1"/>
</dbReference>
<name>A0A6G1I683_9PEZI</name>
<dbReference type="SUPFAM" id="SSF54616">
    <property type="entry name" value="DNA-binding domain of Mlu1-box binding protein MBP1"/>
    <property type="match status" value="1"/>
</dbReference>
<dbReference type="InterPro" id="IPR051642">
    <property type="entry name" value="SWI6-like"/>
</dbReference>
<feature type="compositionally biased region" description="Basic and acidic residues" evidence="1">
    <location>
        <begin position="398"/>
        <end position="410"/>
    </location>
</feature>
<dbReference type="GO" id="GO:0033309">
    <property type="term" value="C:SBF transcription complex"/>
    <property type="evidence" value="ECO:0007669"/>
    <property type="project" value="TreeGrafter"/>
</dbReference>
<dbReference type="InterPro" id="IPR003163">
    <property type="entry name" value="Tscrpt_reg_HTH_APSES-type"/>
</dbReference>
<organism evidence="3 4">
    <name type="scientific">Trichodelitschia bisporula</name>
    <dbReference type="NCBI Taxonomy" id="703511"/>
    <lineage>
        <taxon>Eukaryota</taxon>
        <taxon>Fungi</taxon>
        <taxon>Dikarya</taxon>
        <taxon>Ascomycota</taxon>
        <taxon>Pezizomycotina</taxon>
        <taxon>Dothideomycetes</taxon>
        <taxon>Dothideomycetes incertae sedis</taxon>
        <taxon>Phaeotrichales</taxon>
        <taxon>Phaeotrichaceae</taxon>
        <taxon>Trichodelitschia</taxon>
    </lineage>
</organism>
<evidence type="ECO:0000256" key="1">
    <source>
        <dbReference type="SAM" id="MobiDB-lite"/>
    </source>
</evidence>
<gene>
    <name evidence="3" type="ORF">EJ06DRAFT_519484</name>
</gene>
<evidence type="ECO:0000313" key="4">
    <source>
        <dbReference type="Proteomes" id="UP000799640"/>
    </source>
</evidence>
<dbReference type="GO" id="GO:0030907">
    <property type="term" value="C:MBF transcription complex"/>
    <property type="evidence" value="ECO:0007669"/>
    <property type="project" value="TreeGrafter"/>
</dbReference>
<reference evidence="3" key="1">
    <citation type="journal article" date="2020" name="Stud. Mycol.">
        <title>101 Dothideomycetes genomes: a test case for predicting lifestyles and emergence of pathogens.</title>
        <authorList>
            <person name="Haridas S."/>
            <person name="Albert R."/>
            <person name="Binder M."/>
            <person name="Bloem J."/>
            <person name="Labutti K."/>
            <person name="Salamov A."/>
            <person name="Andreopoulos B."/>
            <person name="Baker S."/>
            <person name="Barry K."/>
            <person name="Bills G."/>
            <person name="Bluhm B."/>
            <person name="Cannon C."/>
            <person name="Castanera R."/>
            <person name="Culley D."/>
            <person name="Daum C."/>
            <person name="Ezra D."/>
            <person name="Gonzalez J."/>
            <person name="Henrissat B."/>
            <person name="Kuo A."/>
            <person name="Liang C."/>
            <person name="Lipzen A."/>
            <person name="Lutzoni F."/>
            <person name="Magnuson J."/>
            <person name="Mondo S."/>
            <person name="Nolan M."/>
            <person name="Ohm R."/>
            <person name="Pangilinan J."/>
            <person name="Park H.-J."/>
            <person name="Ramirez L."/>
            <person name="Alfaro M."/>
            <person name="Sun H."/>
            <person name="Tritt A."/>
            <person name="Yoshinaga Y."/>
            <person name="Zwiers L.-H."/>
            <person name="Turgeon B."/>
            <person name="Goodwin S."/>
            <person name="Spatafora J."/>
            <person name="Crous P."/>
            <person name="Grigoriev I."/>
        </authorList>
    </citation>
    <scope>NUCLEOTIDE SEQUENCE</scope>
    <source>
        <strain evidence="3">CBS 262.69</strain>
    </source>
</reference>
<evidence type="ECO:0000259" key="2">
    <source>
        <dbReference type="PROSITE" id="PS51299"/>
    </source>
</evidence>
<dbReference type="OrthoDB" id="5562739at2759"/>
<proteinExistence type="predicted"/>
<evidence type="ECO:0000313" key="3">
    <source>
        <dbReference type="EMBL" id="KAF2403772.1"/>
    </source>
</evidence>
<dbReference type="Proteomes" id="UP000799640">
    <property type="component" value="Unassembled WGS sequence"/>
</dbReference>
<dbReference type="InterPro" id="IPR036887">
    <property type="entry name" value="HTH_APSES_sf"/>
</dbReference>
<dbReference type="PROSITE" id="PS51299">
    <property type="entry name" value="HTH_APSES"/>
    <property type="match status" value="1"/>
</dbReference>